<evidence type="ECO:0000313" key="3">
    <source>
        <dbReference type="Proteomes" id="UP000317650"/>
    </source>
</evidence>
<evidence type="ECO:0000313" key="2">
    <source>
        <dbReference type="EMBL" id="THU57766.1"/>
    </source>
</evidence>
<organism evidence="2 3">
    <name type="scientific">Musa balbisiana</name>
    <name type="common">Banana</name>
    <dbReference type="NCBI Taxonomy" id="52838"/>
    <lineage>
        <taxon>Eukaryota</taxon>
        <taxon>Viridiplantae</taxon>
        <taxon>Streptophyta</taxon>
        <taxon>Embryophyta</taxon>
        <taxon>Tracheophyta</taxon>
        <taxon>Spermatophyta</taxon>
        <taxon>Magnoliopsida</taxon>
        <taxon>Liliopsida</taxon>
        <taxon>Zingiberales</taxon>
        <taxon>Musaceae</taxon>
        <taxon>Musa</taxon>
    </lineage>
</organism>
<sequence length="75" mass="8326">MAKNRASLVGLLLVVVLAFAPVIVSHNGCFDDCMKVCQESPTECIKICSLTCVRLNEGDDDEEDAFIDHFHMYGF</sequence>
<protein>
    <submittedName>
        <fullName evidence="2">Uncharacterized protein</fullName>
    </submittedName>
</protein>
<dbReference type="Proteomes" id="UP000317650">
    <property type="component" value="Chromosome 3"/>
</dbReference>
<dbReference type="EMBL" id="PYDT01000006">
    <property type="protein sequence ID" value="THU57766.1"/>
    <property type="molecule type" value="Genomic_DNA"/>
</dbReference>
<gene>
    <name evidence="2" type="ORF">C4D60_Mb03t06960</name>
</gene>
<feature type="chain" id="PRO_5020582446" evidence="1">
    <location>
        <begin position="26"/>
        <end position="75"/>
    </location>
</feature>
<accession>A0A4V4H5X5</accession>
<keyword evidence="3" id="KW-1185">Reference proteome</keyword>
<feature type="signal peptide" evidence="1">
    <location>
        <begin position="1"/>
        <end position="25"/>
    </location>
</feature>
<dbReference type="AlphaFoldDB" id="A0A4V4H5X5"/>
<keyword evidence="1" id="KW-0732">Signal</keyword>
<proteinExistence type="predicted"/>
<comment type="caution">
    <text evidence="2">The sequence shown here is derived from an EMBL/GenBank/DDBJ whole genome shotgun (WGS) entry which is preliminary data.</text>
</comment>
<name>A0A4V4H5X5_MUSBA</name>
<reference evidence="2 3" key="1">
    <citation type="journal article" date="2019" name="Nat. Plants">
        <title>Genome sequencing of Musa balbisiana reveals subgenome evolution and function divergence in polyploid bananas.</title>
        <authorList>
            <person name="Yao X."/>
        </authorList>
    </citation>
    <scope>NUCLEOTIDE SEQUENCE [LARGE SCALE GENOMIC DNA]</scope>
    <source>
        <strain evidence="3">cv. DH-PKW</strain>
        <tissue evidence="2">Leaves</tissue>
    </source>
</reference>
<evidence type="ECO:0000256" key="1">
    <source>
        <dbReference type="SAM" id="SignalP"/>
    </source>
</evidence>